<dbReference type="EMBL" id="MH697580">
    <property type="protein sequence ID" value="AXQ51901.1"/>
    <property type="molecule type" value="Genomic_DNA"/>
</dbReference>
<dbReference type="Proteomes" id="UP000264051">
    <property type="component" value="Segment"/>
</dbReference>
<gene>
    <name evidence="1" type="primary">65</name>
    <name evidence="1" type="ORF">SEA_CATFISH_65</name>
</gene>
<dbReference type="GeneID" id="63911591"/>
<reference evidence="2" key="1">
    <citation type="submission" date="2018-07" db="EMBL/GenBank/DDBJ databases">
        <authorList>
            <person name="Byford A.D."/>
            <person name="Nguyen L.Q."/>
            <person name="Alvarez I.A."/>
            <person name="Bhandari M."/>
            <person name="Desselle J.R."/>
            <person name="Duong Q.-N.N."/>
            <person name="Dupree A.F."/>
            <person name="Feroben K.E."/>
            <person name="Garrison M.E."/>
            <person name="Higginbotham J.L."/>
            <person name="Hunter C.W."/>
            <person name="Knight B.A."/>
            <person name="Lee J.A."/>
            <person name="Lewis I.C."/>
            <person name="Long E.L."/>
            <person name="Rimal A."/>
            <person name="Sinnasone S."/>
            <person name="Tandukar J."/>
            <person name="Willis C.E."/>
            <person name="Nguyen A.V."/>
            <person name="Hancock A.M."/>
            <person name="Dicus A.P."/>
            <person name="Gallien G.E."/>
            <person name="Weidemeier A.M.D."/>
            <person name="Gissendanner C.R."/>
            <person name="Findley A.M."/>
            <person name="Bollivar D.W."/>
            <person name="Garlena R.A."/>
            <person name="Russell D.A."/>
            <person name="Pope W.H."/>
            <person name="Jacobs-Sera D."/>
            <person name="Hatfull G.F."/>
        </authorList>
    </citation>
    <scope>NUCLEOTIDE SEQUENCE [LARGE SCALE GENOMIC DNA]</scope>
</reference>
<name>A0A385D1V5_9CAUD</name>
<protein>
    <submittedName>
        <fullName evidence="1">Uncharacterized protein</fullName>
    </submittedName>
</protein>
<keyword evidence="2" id="KW-1185">Reference proteome</keyword>
<evidence type="ECO:0000313" key="2">
    <source>
        <dbReference type="Proteomes" id="UP000264051"/>
    </source>
</evidence>
<organism evidence="1 2">
    <name type="scientific">Gordonia phage Catfish</name>
    <dbReference type="NCBI Taxonomy" id="2301538"/>
    <lineage>
        <taxon>Viruses</taxon>
        <taxon>Duplodnaviria</taxon>
        <taxon>Heunggongvirae</taxon>
        <taxon>Uroviricota</taxon>
        <taxon>Caudoviricetes</taxon>
        <taxon>Ruthgordonvirinae</taxon>
        <taxon>Catfishvirus</taxon>
        <taxon>Catfishvirus catfish</taxon>
    </lineage>
</organism>
<dbReference type="RefSeq" id="YP_010050854.1">
    <property type="nucleotide sequence ID" value="NC_054434.1"/>
</dbReference>
<proteinExistence type="predicted"/>
<evidence type="ECO:0000313" key="1">
    <source>
        <dbReference type="EMBL" id="AXQ51901.1"/>
    </source>
</evidence>
<accession>A0A385D1V5</accession>
<sequence length="64" mass="7320">MKCVVAQWMDEALDDKDRAALPVLAEGSSMATFHREVIVGLYGNVFGLTSWKDHDRQRCVCHRR</sequence>
<dbReference type="KEGG" id="vg:63911591"/>